<gene>
    <name evidence="4" type="ORF">MICPUN_63265</name>
</gene>
<dbReference type="InterPro" id="IPR002347">
    <property type="entry name" value="SDR_fam"/>
</dbReference>
<dbReference type="PRINTS" id="PR00081">
    <property type="entry name" value="GDHRDH"/>
</dbReference>
<dbReference type="InterPro" id="IPR036291">
    <property type="entry name" value="NAD(P)-bd_dom_sf"/>
</dbReference>
<comment type="similarity">
    <text evidence="3">Belongs to the short-chain dehydrogenases/reductases (SDR) family.</text>
</comment>
<dbReference type="GO" id="GO:0016491">
    <property type="term" value="F:oxidoreductase activity"/>
    <property type="evidence" value="ECO:0007669"/>
    <property type="project" value="UniProtKB-KW"/>
</dbReference>
<dbReference type="KEGG" id="mis:MICPUN_63265"/>
<proteinExistence type="inferred from homology"/>
<dbReference type="Pfam" id="PF00106">
    <property type="entry name" value="adh_short"/>
    <property type="match status" value="1"/>
</dbReference>
<dbReference type="Proteomes" id="UP000002009">
    <property type="component" value="Chromosome 12"/>
</dbReference>
<dbReference type="GeneID" id="8248089"/>
<dbReference type="AlphaFoldDB" id="C1FIQ2"/>
<dbReference type="EMBL" id="CP001577">
    <property type="protein sequence ID" value="ACO70213.1"/>
    <property type="molecule type" value="Genomic_DNA"/>
</dbReference>
<dbReference type="PANTHER" id="PTHR43544:SF7">
    <property type="entry name" value="NADB-LER2"/>
    <property type="match status" value="1"/>
</dbReference>
<keyword evidence="2" id="KW-0560">Oxidoreductase</keyword>
<evidence type="ECO:0000256" key="2">
    <source>
        <dbReference type="ARBA" id="ARBA00023002"/>
    </source>
</evidence>
<keyword evidence="5" id="KW-1185">Reference proteome</keyword>
<dbReference type="SUPFAM" id="SSF51735">
    <property type="entry name" value="NAD(P)-binding Rossmann-fold domains"/>
    <property type="match status" value="1"/>
</dbReference>
<organism evidence="4 5">
    <name type="scientific">Micromonas commoda (strain RCC299 / NOUM17 / CCMP2709)</name>
    <name type="common">Picoplanktonic green alga</name>
    <dbReference type="NCBI Taxonomy" id="296587"/>
    <lineage>
        <taxon>Eukaryota</taxon>
        <taxon>Viridiplantae</taxon>
        <taxon>Chlorophyta</taxon>
        <taxon>Mamiellophyceae</taxon>
        <taxon>Mamiellales</taxon>
        <taxon>Mamiellaceae</taxon>
        <taxon>Micromonas</taxon>
    </lineage>
</organism>
<dbReference type="GO" id="GO:0005737">
    <property type="term" value="C:cytoplasm"/>
    <property type="evidence" value="ECO:0007669"/>
    <property type="project" value="TreeGrafter"/>
</dbReference>
<evidence type="ECO:0000313" key="4">
    <source>
        <dbReference type="EMBL" id="ACO70213.1"/>
    </source>
</evidence>
<keyword evidence="1" id="KW-0521">NADP</keyword>
<dbReference type="CDD" id="cd05325">
    <property type="entry name" value="carb_red_sniffer_like_SDR_c"/>
    <property type="match status" value="1"/>
</dbReference>
<protein>
    <submittedName>
        <fullName evidence="4">Uncharacterized protein</fullName>
    </submittedName>
</protein>
<dbReference type="RefSeq" id="XP_002508955.1">
    <property type="nucleotide sequence ID" value="XM_002508909.1"/>
</dbReference>
<evidence type="ECO:0000256" key="1">
    <source>
        <dbReference type="ARBA" id="ARBA00022857"/>
    </source>
</evidence>
<evidence type="ECO:0000256" key="3">
    <source>
        <dbReference type="RuleBase" id="RU000363"/>
    </source>
</evidence>
<dbReference type="InParanoid" id="C1FIQ2"/>
<dbReference type="Gene3D" id="3.40.50.720">
    <property type="entry name" value="NAD(P)-binding Rossmann-like Domain"/>
    <property type="match status" value="1"/>
</dbReference>
<dbReference type="InterPro" id="IPR051468">
    <property type="entry name" value="Fungal_SecMetab_SDRs"/>
</dbReference>
<dbReference type="PANTHER" id="PTHR43544">
    <property type="entry name" value="SHORT-CHAIN DEHYDROGENASE/REDUCTASE"/>
    <property type="match status" value="1"/>
</dbReference>
<name>C1FIQ2_MICCC</name>
<reference evidence="4 5" key="1">
    <citation type="journal article" date="2009" name="Science">
        <title>Green evolution and dynamic adaptations revealed by genomes of the marine picoeukaryotes Micromonas.</title>
        <authorList>
            <person name="Worden A.Z."/>
            <person name="Lee J.H."/>
            <person name="Mock T."/>
            <person name="Rouze P."/>
            <person name="Simmons M.P."/>
            <person name="Aerts A.L."/>
            <person name="Allen A.E."/>
            <person name="Cuvelier M.L."/>
            <person name="Derelle E."/>
            <person name="Everett M.V."/>
            <person name="Foulon E."/>
            <person name="Grimwood J."/>
            <person name="Gundlach H."/>
            <person name="Henrissat B."/>
            <person name="Napoli C."/>
            <person name="McDonald S.M."/>
            <person name="Parker M.S."/>
            <person name="Rombauts S."/>
            <person name="Salamov A."/>
            <person name="Von Dassow P."/>
            <person name="Badger J.H."/>
            <person name="Coutinho P.M."/>
            <person name="Demir E."/>
            <person name="Dubchak I."/>
            <person name="Gentemann C."/>
            <person name="Eikrem W."/>
            <person name="Gready J.E."/>
            <person name="John U."/>
            <person name="Lanier W."/>
            <person name="Lindquist E.A."/>
            <person name="Lucas S."/>
            <person name="Mayer K.F."/>
            <person name="Moreau H."/>
            <person name="Not F."/>
            <person name="Otillar R."/>
            <person name="Panaud O."/>
            <person name="Pangilinan J."/>
            <person name="Paulsen I."/>
            <person name="Piegu B."/>
            <person name="Poliakov A."/>
            <person name="Robbens S."/>
            <person name="Schmutz J."/>
            <person name="Toulza E."/>
            <person name="Wyss T."/>
            <person name="Zelensky A."/>
            <person name="Zhou K."/>
            <person name="Armbrust E.V."/>
            <person name="Bhattacharya D."/>
            <person name="Goodenough U.W."/>
            <person name="Van de Peer Y."/>
            <person name="Grigoriev I.V."/>
        </authorList>
    </citation>
    <scope>NUCLEOTIDE SEQUENCE [LARGE SCALE GENOMIC DNA]</scope>
    <source>
        <strain evidence="5">RCC299 / NOUM17</strain>
    </source>
</reference>
<dbReference type="eggNOG" id="KOG1611">
    <property type="taxonomic scope" value="Eukaryota"/>
</dbReference>
<evidence type="ECO:0000313" key="5">
    <source>
        <dbReference type="Proteomes" id="UP000002009"/>
    </source>
</evidence>
<dbReference type="PRINTS" id="PR00080">
    <property type="entry name" value="SDRFAMILY"/>
</dbReference>
<dbReference type="OrthoDB" id="5296at2759"/>
<accession>C1FIQ2</accession>
<sequence length="252" mass="26986">MKTVVVTGASRGLGLELARAYIDDRVKEEKYAPRWRVVAVHRQHTDVIDGPEGFERTRGIDVSKADASDALGIVLAKHGPVDVLINNAAVCIGRECAVGNVDYRAWTRSFETNVFGAMRVLEAALPHLARDAVVVNVSGRMGSIGRVMAGLGASSATTQDVVYRTTKAALNMMTVCAAAQFKAKDETKDVKVVAVDPGWMNTDMGRRGGTVTTPAPPLEPEDSAAGIVALIAGLKPEDSGKFLNWRGEELPW</sequence>